<dbReference type="Pfam" id="PF10431">
    <property type="entry name" value="ClpB_D2-small"/>
    <property type="match status" value="1"/>
</dbReference>
<dbReference type="InterPro" id="IPR003959">
    <property type="entry name" value="ATPase_AAA_core"/>
</dbReference>
<comment type="similarity">
    <text evidence="1 6">Belongs to the ClpA/ClpB family.</text>
</comment>
<dbReference type="PROSITE" id="PS00870">
    <property type="entry name" value="CLPAB_1"/>
    <property type="match status" value="1"/>
</dbReference>
<evidence type="ECO:0000256" key="6">
    <source>
        <dbReference type="RuleBase" id="RU004432"/>
    </source>
</evidence>
<dbReference type="Gene3D" id="1.10.8.60">
    <property type="match status" value="1"/>
</dbReference>
<feature type="domain" description="Clp ATPase C-terminal" evidence="9">
    <location>
        <begin position="624"/>
        <end position="713"/>
    </location>
</feature>
<feature type="domain" description="AAA+ ATPase" evidence="8">
    <location>
        <begin position="50"/>
        <end position="195"/>
    </location>
</feature>
<evidence type="ECO:0000256" key="1">
    <source>
        <dbReference type="ARBA" id="ARBA00008675"/>
    </source>
</evidence>
<feature type="coiled-coil region" evidence="7">
    <location>
        <begin position="263"/>
        <end position="340"/>
    </location>
</feature>
<gene>
    <name evidence="10" type="ORF">SARC_13149</name>
</gene>
<dbReference type="InterPro" id="IPR050130">
    <property type="entry name" value="ClpA_ClpB"/>
</dbReference>
<dbReference type="GO" id="GO:0034605">
    <property type="term" value="P:cellular response to heat"/>
    <property type="evidence" value="ECO:0007669"/>
    <property type="project" value="TreeGrafter"/>
</dbReference>
<dbReference type="GeneID" id="25913653"/>
<dbReference type="PRINTS" id="PR00300">
    <property type="entry name" value="CLPPROTEASEA"/>
</dbReference>
<keyword evidence="10" id="KW-0346">Stress response</keyword>
<dbReference type="Pfam" id="PF07724">
    <property type="entry name" value="AAA_2"/>
    <property type="match status" value="1"/>
</dbReference>
<dbReference type="SMART" id="SM01086">
    <property type="entry name" value="ClpB_D2-small"/>
    <property type="match status" value="1"/>
</dbReference>
<evidence type="ECO:0000259" key="8">
    <source>
        <dbReference type="SMART" id="SM00382"/>
    </source>
</evidence>
<evidence type="ECO:0000313" key="11">
    <source>
        <dbReference type="Proteomes" id="UP000054560"/>
    </source>
</evidence>
<dbReference type="OrthoDB" id="47330at2759"/>
<dbReference type="Pfam" id="PF17871">
    <property type="entry name" value="AAA_lid_9"/>
    <property type="match status" value="1"/>
</dbReference>
<dbReference type="Proteomes" id="UP000054560">
    <property type="component" value="Unassembled WGS sequence"/>
</dbReference>
<dbReference type="SMART" id="SM00382">
    <property type="entry name" value="AAA"/>
    <property type="match status" value="2"/>
</dbReference>
<dbReference type="CDD" id="cd19499">
    <property type="entry name" value="RecA-like_ClpB_Hsp104-like"/>
    <property type="match status" value="1"/>
</dbReference>
<dbReference type="Pfam" id="PF00004">
    <property type="entry name" value="AAA"/>
    <property type="match status" value="1"/>
</dbReference>
<dbReference type="AlphaFoldDB" id="A0A0L0FC17"/>
<accession>A0A0L0FC17</accession>
<evidence type="ECO:0000256" key="3">
    <source>
        <dbReference type="ARBA" id="ARBA00022741"/>
    </source>
</evidence>
<feature type="domain" description="AAA+ ATPase" evidence="8">
    <location>
        <begin position="458"/>
        <end position="613"/>
    </location>
</feature>
<keyword evidence="7" id="KW-0175">Coiled coil</keyword>
<dbReference type="RefSeq" id="XP_014148202.1">
    <property type="nucleotide sequence ID" value="XM_014292727.1"/>
</dbReference>
<evidence type="ECO:0000256" key="4">
    <source>
        <dbReference type="ARBA" id="ARBA00022840"/>
    </source>
</evidence>
<evidence type="ECO:0000256" key="2">
    <source>
        <dbReference type="ARBA" id="ARBA00022737"/>
    </source>
</evidence>
<dbReference type="EMBL" id="KQ244542">
    <property type="protein sequence ID" value="KNC74300.1"/>
    <property type="molecule type" value="Genomic_DNA"/>
</dbReference>
<keyword evidence="4 6" id="KW-0067">ATP-binding</keyword>
<dbReference type="GO" id="GO:0005737">
    <property type="term" value="C:cytoplasm"/>
    <property type="evidence" value="ECO:0007669"/>
    <property type="project" value="TreeGrafter"/>
</dbReference>
<proteinExistence type="inferred from homology"/>
<dbReference type="GO" id="GO:0005524">
    <property type="term" value="F:ATP binding"/>
    <property type="evidence" value="ECO:0007669"/>
    <property type="project" value="UniProtKB-KW"/>
</dbReference>
<dbReference type="CDD" id="cd00009">
    <property type="entry name" value="AAA"/>
    <property type="match status" value="1"/>
</dbReference>
<sequence length="732" mass="82177">MVEQNNDAEKSALQQYGRDLCEDAANGKLDPVIGRDEEIRHVIRVLARRTKNNPVLIGEPGVGKTAIVEGLAQRIVNGDVPESLKCKLIALDMSAIVAGAMYKGQFEERLKAVLKEVEDAAGKIILFIDEIHVVLGAGKSEGAMDAANLMKPMLARGQLKCVGATTLAEYRMHVEKDPAFERRFQQVLVGEPNVTDTVTILRGLSKQYEQHHGVRITDDALIKAAQLSSRYISGRFQPDKSIDLIDEACAKVRVQLDSRPEVIDKLERQKLQLEIEQKALKGSKDKQRTKEVKESLKRIEAELQPLLKRYEREKSRVDEINKTQKKLAELYNKKNTAQRQRDVQTASDLEYFAIPQLQEKLRQLQMEETDRKERMMAVDEESDEKPLVAEVVDVNQIYDVVSHWTGIPVSKMGMSERDKILTLDKSLAERVVGQQDAVDSVAAAIMRNKGGLSREKQPIGSFLFCGTTGVGKTELARALAVQLFDNEKNMVRIDMSEYMESHSVSRLIGSPPGYVGYEQGGQLTEAVRRRPYNVVLFDEIEKAHPSVLNVLLQILDDGVLTDSHGKRVDFSNTIIILTSNVGAEFLLASEDTPKSKELVMAAVRAHFKPELLNRIDEIVLFNKLSRDMLASVLTLQLKNVADRIKDRNISVNLSYEAIDYIIQEAYVPEYGARPLRRYLESKVVTPLSKMILKDEVQDGDIVEVSANMQGLVLTRTPGPDSVAKEPKRRRML</sequence>
<dbReference type="STRING" id="667725.A0A0L0FC17"/>
<dbReference type="FunFam" id="3.40.50.300:FF:000025">
    <property type="entry name" value="ATP-dependent Clp protease subunit"/>
    <property type="match status" value="1"/>
</dbReference>
<dbReference type="InterPro" id="IPR003593">
    <property type="entry name" value="AAA+_ATPase"/>
</dbReference>
<dbReference type="InterPro" id="IPR028299">
    <property type="entry name" value="ClpA/B_CS2"/>
</dbReference>
<evidence type="ECO:0000256" key="5">
    <source>
        <dbReference type="ARBA" id="ARBA00023186"/>
    </source>
</evidence>
<dbReference type="InterPro" id="IPR019489">
    <property type="entry name" value="Clp_ATPase_C"/>
</dbReference>
<dbReference type="InterPro" id="IPR027417">
    <property type="entry name" value="P-loop_NTPase"/>
</dbReference>
<dbReference type="PANTHER" id="PTHR11638">
    <property type="entry name" value="ATP-DEPENDENT CLP PROTEASE"/>
    <property type="match status" value="1"/>
</dbReference>
<dbReference type="FunFam" id="3.40.50.300:FF:000120">
    <property type="entry name" value="ATP-dependent chaperone ClpB"/>
    <property type="match status" value="1"/>
</dbReference>
<dbReference type="eggNOG" id="KOG1051">
    <property type="taxonomic scope" value="Eukaryota"/>
</dbReference>
<evidence type="ECO:0000313" key="10">
    <source>
        <dbReference type="EMBL" id="KNC74300.1"/>
    </source>
</evidence>
<dbReference type="FunFam" id="3.40.50.300:FF:000010">
    <property type="entry name" value="Chaperone clpB 1, putative"/>
    <property type="match status" value="1"/>
</dbReference>
<dbReference type="PROSITE" id="PS00871">
    <property type="entry name" value="CLPAB_2"/>
    <property type="match status" value="1"/>
</dbReference>
<dbReference type="GO" id="GO:0016887">
    <property type="term" value="F:ATP hydrolysis activity"/>
    <property type="evidence" value="ECO:0007669"/>
    <property type="project" value="InterPro"/>
</dbReference>
<dbReference type="Gene3D" id="3.40.50.300">
    <property type="entry name" value="P-loop containing nucleotide triphosphate hydrolases"/>
    <property type="match status" value="3"/>
</dbReference>
<dbReference type="InterPro" id="IPR041546">
    <property type="entry name" value="ClpA/ClpB_AAA_lid"/>
</dbReference>
<evidence type="ECO:0000259" key="9">
    <source>
        <dbReference type="SMART" id="SM01086"/>
    </source>
</evidence>
<organism evidence="10 11">
    <name type="scientific">Sphaeroforma arctica JP610</name>
    <dbReference type="NCBI Taxonomy" id="667725"/>
    <lineage>
        <taxon>Eukaryota</taxon>
        <taxon>Ichthyosporea</taxon>
        <taxon>Ichthyophonida</taxon>
        <taxon>Sphaeroforma</taxon>
    </lineage>
</organism>
<dbReference type="InterPro" id="IPR018368">
    <property type="entry name" value="ClpA/B_CS1"/>
</dbReference>
<dbReference type="SUPFAM" id="SSF52540">
    <property type="entry name" value="P-loop containing nucleoside triphosphate hydrolases"/>
    <property type="match status" value="2"/>
</dbReference>
<evidence type="ECO:0000256" key="7">
    <source>
        <dbReference type="SAM" id="Coils"/>
    </source>
</evidence>
<keyword evidence="11" id="KW-1185">Reference proteome</keyword>
<dbReference type="InterPro" id="IPR001270">
    <property type="entry name" value="ClpA/B"/>
</dbReference>
<keyword evidence="5 6" id="KW-0143">Chaperone</keyword>
<keyword evidence="3 6" id="KW-0547">Nucleotide-binding</keyword>
<keyword evidence="2" id="KW-0677">Repeat</keyword>
<protein>
    <submittedName>
        <fullName evidence="10">Heat shock protein 101</fullName>
    </submittedName>
</protein>
<name>A0A0L0FC17_9EUKA</name>
<reference evidence="10 11" key="1">
    <citation type="submission" date="2011-02" db="EMBL/GenBank/DDBJ databases">
        <title>The Genome Sequence of Sphaeroforma arctica JP610.</title>
        <authorList>
            <consortium name="The Broad Institute Genome Sequencing Platform"/>
            <person name="Russ C."/>
            <person name="Cuomo C."/>
            <person name="Young S.K."/>
            <person name="Zeng Q."/>
            <person name="Gargeya S."/>
            <person name="Alvarado L."/>
            <person name="Berlin A."/>
            <person name="Chapman S.B."/>
            <person name="Chen Z."/>
            <person name="Freedman E."/>
            <person name="Gellesch M."/>
            <person name="Goldberg J."/>
            <person name="Griggs A."/>
            <person name="Gujja S."/>
            <person name="Heilman E."/>
            <person name="Heiman D."/>
            <person name="Howarth C."/>
            <person name="Mehta T."/>
            <person name="Neiman D."/>
            <person name="Pearson M."/>
            <person name="Roberts A."/>
            <person name="Saif S."/>
            <person name="Shea T."/>
            <person name="Shenoy N."/>
            <person name="Sisk P."/>
            <person name="Stolte C."/>
            <person name="Sykes S."/>
            <person name="White J."/>
            <person name="Yandava C."/>
            <person name="Burger G."/>
            <person name="Gray M.W."/>
            <person name="Holland P.W.H."/>
            <person name="King N."/>
            <person name="Lang F.B.F."/>
            <person name="Roger A.J."/>
            <person name="Ruiz-Trillo I."/>
            <person name="Haas B."/>
            <person name="Nusbaum C."/>
            <person name="Birren B."/>
        </authorList>
    </citation>
    <scope>NUCLEOTIDE SEQUENCE [LARGE SCALE GENOMIC DNA]</scope>
    <source>
        <strain evidence="10 11">JP610</strain>
    </source>
</reference>
<dbReference type="PANTHER" id="PTHR11638:SF18">
    <property type="entry name" value="HEAT SHOCK PROTEIN 104"/>
    <property type="match status" value="1"/>
</dbReference>